<dbReference type="GO" id="GO:0004674">
    <property type="term" value="F:protein serine/threonine kinase activity"/>
    <property type="evidence" value="ECO:0007669"/>
    <property type="project" value="UniProtKB-KW"/>
</dbReference>
<feature type="domain" description="PI3K/PI4K catalytic" evidence="7">
    <location>
        <begin position="2397"/>
        <end position="2703"/>
    </location>
</feature>
<dbReference type="SUPFAM" id="SSF56112">
    <property type="entry name" value="Protein kinase-like (PK-like)"/>
    <property type="match status" value="1"/>
</dbReference>
<dbReference type="PROSITE" id="PS51189">
    <property type="entry name" value="FAT"/>
    <property type="match status" value="1"/>
</dbReference>
<dbReference type="Gene3D" id="3.30.1010.10">
    <property type="entry name" value="Phosphatidylinositol 3-kinase Catalytic Subunit, Chain A, domain 4"/>
    <property type="match status" value="1"/>
</dbReference>
<proteinExistence type="predicted"/>
<dbReference type="GO" id="GO:0006281">
    <property type="term" value="P:DNA repair"/>
    <property type="evidence" value="ECO:0007669"/>
    <property type="project" value="InterPro"/>
</dbReference>
<dbReference type="PROSITE" id="PS00915">
    <property type="entry name" value="PI3_4_KINASE_1"/>
    <property type="match status" value="1"/>
</dbReference>
<dbReference type="PROSITE" id="PS50290">
    <property type="entry name" value="PI3_4_KINASE_3"/>
    <property type="match status" value="1"/>
</dbReference>
<gene>
    <name evidence="9" type="ORF">HOLleu_32194</name>
</gene>
<dbReference type="InterPro" id="IPR018936">
    <property type="entry name" value="PI3/4_kinase_CS"/>
</dbReference>
<feature type="coiled-coil region" evidence="5">
    <location>
        <begin position="456"/>
        <end position="487"/>
    </location>
</feature>
<dbReference type="EMBL" id="JAIZAY010000016">
    <property type="protein sequence ID" value="KAJ8027143.1"/>
    <property type="molecule type" value="Genomic_DNA"/>
</dbReference>
<keyword evidence="5" id="KW-0175">Coiled coil</keyword>
<dbReference type="InterPro" id="IPR016024">
    <property type="entry name" value="ARM-type_fold"/>
</dbReference>
<accession>A0A9Q0YR47</accession>
<evidence type="ECO:0000256" key="5">
    <source>
        <dbReference type="SAM" id="Coils"/>
    </source>
</evidence>
<dbReference type="Pfam" id="PF00454">
    <property type="entry name" value="PI3_PI4_kinase"/>
    <property type="match status" value="1"/>
</dbReference>
<evidence type="ECO:0000256" key="6">
    <source>
        <dbReference type="SAM" id="MobiDB-lite"/>
    </source>
</evidence>
<evidence type="ECO:0000256" key="2">
    <source>
        <dbReference type="ARBA" id="ARBA00022679"/>
    </source>
</evidence>
<name>A0A9Q0YR47_HOLLE</name>
<feature type="region of interest" description="Disordered" evidence="6">
    <location>
        <begin position="2283"/>
        <end position="2305"/>
    </location>
</feature>
<organism evidence="9 10">
    <name type="scientific">Holothuria leucospilota</name>
    <name type="common">Black long sea cucumber</name>
    <name type="synonym">Mertensiothuria leucospilota</name>
    <dbReference type="NCBI Taxonomy" id="206669"/>
    <lineage>
        <taxon>Eukaryota</taxon>
        <taxon>Metazoa</taxon>
        <taxon>Echinodermata</taxon>
        <taxon>Eleutherozoa</taxon>
        <taxon>Echinozoa</taxon>
        <taxon>Holothuroidea</taxon>
        <taxon>Aspidochirotacea</taxon>
        <taxon>Aspidochirotida</taxon>
        <taxon>Holothuriidae</taxon>
        <taxon>Holothuria</taxon>
    </lineage>
</organism>
<evidence type="ECO:0000259" key="7">
    <source>
        <dbReference type="PROSITE" id="PS50290"/>
    </source>
</evidence>
<evidence type="ECO:0000259" key="8">
    <source>
        <dbReference type="PROSITE" id="PS51189"/>
    </source>
</evidence>
<dbReference type="InterPro" id="IPR014009">
    <property type="entry name" value="PIK_FAT"/>
</dbReference>
<reference evidence="9" key="1">
    <citation type="submission" date="2021-10" db="EMBL/GenBank/DDBJ databases">
        <title>Tropical sea cucumber genome reveals ecological adaptation and Cuvierian tubules defense mechanism.</title>
        <authorList>
            <person name="Chen T."/>
        </authorList>
    </citation>
    <scope>NUCLEOTIDE SEQUENCE</scope>
    <source>
        <strain evidence="9">Nanhai2018</strain>
        <tissue evidence="9">Muscle</tissue>
    </source>
</reference>
<feature type="domain" description="FAT" evidence="8">
    <location>
        <begin position="1661"/>
        <end position="2276"/>
    </location>
</feature>
<comment type="caution">
    <text evidence="9">The sequence shown here is derived from an EMBL/GenBank/DDBJ whole genome shotgun (WGS) entry which is preliminary data.</text>
</comment>
<sequence>MRVHHPKGALTEAEGAMATNHEQWKGLVQKIYEVLYMEWTQASSKLKLKGSGAKEVKFSSLLVEFAADVCHQVFAGPQDLLVPDSFETFSQGSTPKRKITSTLTPAKRRKLESGWKMLRDHMTHAGQSPSIIPWLQLAEALIRKYPRSFPGEEIPEFLAVFVQLQSECKRGEIHTQLLLCLNALAVCQGKQSDPGGYVCTPLTSDWSKVWAATIRMIGLRTTEEEGFTLLKSLLMHKLVTPGYEIWKLFASSIVLPTQHSVDFISVLLANTYLPEKHSLEYGTNCQSSHPLREHLINWLFSSLEALDISEGFKMSTISAKGIQSTVLARVLCSLICKSPKSVLRDGDASTHSIPDANLSPLDEMEDLYLCSSFDSFDEEFSSQENCAPSKEIVPSWIPEMLQYLTGKLSEVCNGHQQIEFLEFSPMQCAIQFSAVAVKVITLLVAKDIVPLDDGSLSQLMRSIKSLLNQLAESMKTALSNVDEANKEEILQTFHPSIKDLVDLFSWSSGHSQSLDKETRSFSDVLQASFSPDLLDLLVTFVINRGVRKKDNPSTSDNSRLIAADDFDDEFDTVPSMSNKIQDSEEDEFALPQSSMGVDPESDTAPGNKHTQYSTSDQFLLTSCTAVAHCCQSLLVDHQGRGNPGINKLDLIKRLLQSFEEENWDPKPPTATLQMVFTAINIILQSAGQVDDGHVLLILNIFRSIASTYRRDQDTCCKILQSISVLIPRLAVKEGRTSMDLLSARETTLYLLNAFWTLQKEGYYTTMVRLEFARCLQALLKEDPDSQWASLKPKEKGQGDSGSEVKIRDILAAQLTDPSHFLRVHIAKNIKSFFHGAGEELLSKDDQNLTFDLLYQTLQSGMTLKGKLTINEQADEASNRTSTLLVGLSCIAKYSPACLKKVVFALIQAIKLNGLEIHVVQKVLDQIWKHWGYKDSLSFMEAHLGFLVDQWLQLDYSLVEFPHHLLDCQSLAQFYRKFHKVLVPYLILYDKMGFVKTMAEKLNEDWMEMVKQSFSCTMAFILPLLVDDNAEQRERKRNATLCLDNLNSVFSQKVLETLIQTNLPHILVELLTRLYQPCTEDSTMKVYIRPTDPEPNSPYFSATNILATIDHLMKCHSNSESLTLVLLLAKSQDSLQKILHFLHAHIEKSHTMEDKHRGLLAYHLFVKLVLKDLESGLGKSWMFVLRTVINMLTQTIKDFLYKKHIGGDDSIHDRCLMICVDTLHAVCESCLQPCPQELSRYLQGIIEVLVSLLNGAVKQQSLTLIHLLLVKSSKVLMDSLKDIDPLPDLPQLQTATDALMAIKMKDGDINLLDEMSMFLMKEKIHSVGGLVNLKKLLSERKDELAVLIGQCKEEGSDALVPRVICTLIKLCTESQHSDIQQQAAACLGEIGAPNMSLIALHSVGLEESMCYSTAAGVYSDDPRGCRNAILVHLLNKNLIQQEVDTFQAASSCLKNIFATPSGQQFYEDYRSKNIDNLLNYLHPFKPNRKKTFAVPVFATAEEDIQTNLDSPSLWQPAGGISHDNWVKNLTVGLINSGAVKDEILLLMEPVCSVKAAFAESVLPYLIHDILLNGDAARSAILSTQMSNVFSRVCETDGVQGSRATSPQSNKELGDVYPNVGKKCVQTLLQVVHYLRTQQKPTGSRQKGSPWDNNFWLDINYLLLAKSAQLCQAHFTCLLYSEIWCNINKSQTETSTDSSDSGSQHSLETLLSNSEINVQKLLLEAYTSIGEPDGLYGCGVSRMTDHLARIHKYEHEGDWTSAMAGYDLINPDDTSTQTGLLQALQNAGLDHILQTYLKGVKMDGSGETDSRLAEAQYEAAWRNGIWDIPDQSSDQHYSGFHNCLYRALCSIGDKDQPTFSEALERGRCFVSEQLHHASLESIHSVYPFLTQLQVLKETDEIQSVAFSKQPLHSILEKWNQHEHLIDTSFDFLEMTFNLRTSGLRVLSQQCPGNIKSSVQRGLTEQLLIYSEAARKAKRFQIAEKSLAAVKSLEGSLGVDTIGSLQWRRWLQEAELFWAKTETSTALHLMKALIEKLSKLSARHETHKQIYPEALTIYGKWLAESRTESPHIIIENYLEKAVSICEVASSSMSTCMTSYLTLARFADAQYQHIVNYMKSPEYESKKGILDKYRTDAEQLTAMGDMKTRYYRTLLKQGDLDESEMESLQQDKARYLNTSVECYLKYLNASSAELDIPVFRLCSLWFNNATDDIVNKLMKEFVQKLPSSKFLPMLYQLAARMTIKTQEKQDFHTILQELIEKAAKDHPFHTLPIILALANANKDATITSTNKGGRLSRNGPQMSDASHADEDRMQAAISMVSKLKTGERTTRIIRDMEKLSDAYIELAYWDVTQYKKVTKPISFAPNLQICTLRNLQTAVSTLDMPVDPTCRYANVITIQRFEPTFKLAGGINLPKIIMCIGSDGQKRRQLVKGRDDLRQDAVMQQVFGLVNHLLQQNPDTRQRQLHIRRYKVVPLSQRSGILEWCEGTMPLGLYLLGDQKTDFGAHKRYRPNDKTSMQCRKLMQDAHAGDGQIRYRTFMHLCNNFFKPVFRHFFFEKFLEPAVWFEKRLAYSRSVATCSIVGYVVGLGDRHVQNILIDCNSAELVHIDLGVAFEQGRILPTPETIPFRLTRDLVDGMGVAGVEGVFRRCCEKTMDVMRNSQEALLAVLEVRTFFRSLKKSSLREGSAKARQYFRMCVNICDCRYESF</sequence>
<comment type="catalytic activity">
    <reaction evidence="4">
        <text>L-threonyl-[protein] + ATP = O-phospho-L-threonyl-[protein] + ADP + H(+)</text>
        <dbReference type="Rhea" id="RHEA:46608"/>
        <dbReference type="Rhea" id="RHEA-COMP:11060"/>
        <dbReference type="Rhea" id="RHEA-COMP:11605"/>
        <dbReference type="ChEBI" id="CHEBI:15378"/>
        <dbReference type="ChEBI" id="CHEBI:30013"/>
        <dbReference type="ChEBI" id="CHEBI:30616"/>
        <dbReference type="ChEBI" id="CHEBI:61977"/>
        <dbReference type="ChEBI" id="CHEBI:456216"/>
        <dbReference type="EC" id="2.7.11.1"/>
    </reaction>
</comment>
<dbReference type="OrthoDB" id="381190at2759"/>
<dbReference type="SMART" id="SM00146">
    <property type="entry name" value="PI3Kc"/>
    <property type="match status" value="1"/>
</dbReference>
<protein>
    <submittedName>
        <fullName evidence="9">Serine-protein kinase ATM</fullName>
    </submittedName>
</protein>
<dbReference type="PANTHER" id="PTHR37079:SF4">
    <property type="entry name" value="SERINE_THREONINE-PROTEIN KINASE ATM"/>
    <property type="match status" value="1"/>
</dbReference>
<dbReference type="SUPFAM" id="SSF48371">
    <property type="entry name" value="ARM repeat"/>
    <property type="match status" value="2"/>
</dbReference>
<dbReference type="Gene3D" id="1.10.1070.11">
    <property type="entry name" value="Phosphatidylinositol 3-/4-kinase, catalytic domain"/>
    <property type="match status" value="1"/>
</dbReference>
<keyword evidence="10" id="KW-1185">Reference proteome</keyword>
<dbReference type="InterPro" id="IPR011009">
    <property type="entry name" value="Kinase-like_dom_sf"/>
</dbReference>
<dbReference type="Proteomes" id="UP001152320">
    <property type="component" value="Chromosome 16"/>
</dbReference>
<dbReference type="InterPro" id="IPR044107">
    <property type="entry name" value="PIKKc_ATM"/>
</dbReference>
<evidence type="ECO:0000256" key="1">
    <source>
        <dbReference type="ARBA" id="ARBA00022527"/>
    </source>
</evidence>
<dbReference type="PROSITE" id="PS00916">
    <property type="entry name" value="PI3_4_KINASE_2"/>
    <property type="match status" value="1"/>
</dbReference>
<evidence type="ECO:0000313" key="10">
    <source>
        <dbReference type="Proteomes" id="UP001152320"/>
    </source>
</evidence>
<feature type="region of interest" description="Disordered" evidence="6">
    <location>
        <begin position="573"/>
        <end position="610"/>
    </location>
</feature>
<dbReference type="InterPro" id="IPR038980">
    <property type="entry name" value="ATM_plant"/>
</dbReference>
<keyword evidence="2" id="KW-0808">Transferase</keyword>
<evidence type="ECO:0000256" key="3">
    <source>
        <dbReference type="ARBA" id="ARBA00022777"/>
    </source>
</evidence>
<dbReference type="InterPro" id="IPR036940">
    <property type="entry name" value="PI3/4_kinase_cat_sf"/>
</dbReference>
<dbReference type="InterPro" id="IPR003151">
    <property type="entry name" value="PIK-rel_kinase_FAT"/>
</dbReference>
<evidence type="ECO:0000313" key="9">
    <source>
        <dbReference type="EMBL" id="KAJ8027143.1"/>
    </source>
</evidence>
<dbReference type="InterPro" id="IPR000403">
    <property type="entry name" value="PI3/4_kinase_cat_dom"/>
</dbReference>
<keyword evidence="3 9" id="KW-0418">Kinase</keyword>
<dbReference type="CDD" id="cd05171">
    <property type="entry name" value="PIKKc_ATM"/>
    <property type="match status" value="1"/>
</dbReference>
<evidence type="ECO:0000256" key="4">
    <source>
        <dbReference type="ARBA" id="ARBA00047899"/>
    </source>
</evidence>
<dbReference type="PANTHER" id="PTHR37079">
    <property type="entry name" value="SERINE/THREONINE-PROTEIN KINASE ATM"/>
    <property type="match status" value="1"/>
</dbReference>
<dbReference type="FunFam" id="3.30.1010.10:FF:000015">
    <property type="entry name" value="Serine-protein kinase ATM"/>
    <property type="match status" value="1"/>
</dbReference>
<keyword evidence="1" id="KW-0723">Serine/threonine-protein kinase</keyword>
<dbReference type="Pfam" id="PF02259">
    <property type="entry name" value="FAT"/>
    <property type="match status" value="1"/>
</dbReference>